<keyword evidence="2" id="KW-0805">Transcription regulation</keyword>
<evidence type="ECO:0000313" key="8">
    <source>
        <dbReference type="Proteomes" id="UP000593564"/>
    </source>
</evidence>
<keyword evidence="4" id="KW-0539">Nucleus</keyword>
<dbReference type="InterPro" id="IPR011598">
    <property type="entry name" value="bHLH_dom"/>
</dbReference>
<comment type="subcellular location">
    <subcellularLocation>
        <location evidence="1">Nucleus</location>
    </subcellularLocation>
</comment>
<feature type="domain" description="BHLH" evidence="6">
    <location>
        <begin position="65"/>
        <end position="121"/>
    </location>
</feature>
<dbReference type="GO" id="GO:0005634">
    <property type="term" value="C:nucleus"/>
    <property type="evidence" value="ECO:0007669"/>
    <property type="project" value="UniProtKB-SubCell"/>
</dbReference>
<evidence type="ECO:0000256" key="3">
    <source>
        <dbReference type="ARBA" id="ARBA00023163"/>
    </source>
</evidence>
<comment type="caution">
    <text evidence="7">The sequence shown here is derived from an EMBL/GenBank/DDBJ whole genome shotgun (WGS) entry which is preliminary data.</text>
</comment>
<evidence type="ECO:0000256" key="5">
    <source>
        <dbReference type="SAM" id="MobiDB-lite"/>
    </source>
</evidence>
<evidence type="ECO:0000256" key="1">
    <source>
        <dbReference type="ARBA" id="ARBA00004123"/>
    </source>
</evidence>
<organism evidence="7 8">
    <name type="scientific">Camellia sinensis</name>
    <name type="common">Tea plant</name>
    <name type="synonym">Thea sinensis</name>
    <dbReference type="NCBI Taxonomy" id="4442"/>
    <lineage>
        <taxon>Eukaryota</taxon>
        <taxon>Viridiplantae</taxon>
        <taxon>Streptophyta</taxon>
        <taxon>Embryophyta</taxon>
        <taxon>Tracheophyta</taxon>
        <taxon>Spermatophyta</taxon>
        <taxon>Magnoliopsida</taxon>
        <taxon>eudicotyledons</taxon>
        <taxon>Gunneridae</taxon>
        <taxon>Pentapetalae</taxon>
        <taxon>asterids</taxon>
        <taxon>Ericales</taxon>
        <taxon>Theaceae</taxon>
        <taxon>Camellia</taxon>
    </lineage>
</organism>
<reference evidence="7 8" key="2">
    <citation type="submission" date="2020-07" db="EMBL/GenBank/DDBJ databases">
        <title>Genome assembly of wild tea tree DASZ reveals pedigree and selection history of tea varieties.</title>
        <authorList>
            <person name="Zhang W."/>
        </authorList>
    </citation>
    <scope>NUCLEOTIDE SEQUENCE [LARGE SCALE GENOMIC DNA]</scope>
    <source>
        <strain evidence="8">cv. G240</strain>
        <tissue evidence="7">Leaf</tissue>
    </source>
</reference>
<keyword evidence="3" id="KW-0804">Transcription</keyword>
<feature type="region of interest" description="Disordered" evidence="5">
    <location>
        <begin position="43"/>
        <end position="64"/>
    </location>
</feature>
<dbReference type="InterPro" id="IPR036638">
    <property type="entry name" value="HLH_DNA-bd_sf"/>
</dbReference>
<name>A0A7J7HR71_CAMSI</name>
<accession>A0A7J7HR71</accession>
<keyword evidence="8" id="KW-1185">Reference proteome</keyword>
<dbReference type="SUPFAM" id="SSF47459">
    <property type="entry name" value="HLH, helix-loop-helix DNA-binding domain"/>
    <property type="match status" value="1"/>
</dbReference>
<dbReference type="PROSITE" id="PS50888">
    <property type="entry name" value="BHLH"/>
    <property type="match status" value="1"/>
</dbReference>
<dbReference type="EMBL" id="JACBKZ010000003">
    <property type="protein sequence ID" value="KAF5955370.1"/>
    <property type="molecule type" value="Genomic_DNA"/>
</dbReference>
<evidence type="ECO:0000256" key="2">
    <source>
        <dbReference type="ARBA" id="ARBA00023015"/>
    </source>
</evidence>
<protein>
    <recommendedName>
        <fullName evidence="6">BHLH domain-containing protein</fullName>
    </recommendedName>
</protein>
<evidence type="ECO:0000313" key="7">
    <source>
        <dbReference type="EMBL" id="KAF5955370.1"/>
    </source>
</evidence>
<reference evidence="8" key="1">
    <citation type="journal article" date="2020" name="Nat. Commun.">
        <title>Genome assembly of wild tea tree DASZ reveals pedigree and selection history of tea varieties.</title>
        <authorList>
            <person name="Zhang W."/>
            <person name="Zhang Y."/>
            <person name="Qiu H."/>
            <person name="Guo Y."/>
            <person name="Wan H."/>
            <person name="Zhang X."/>
            <person name="Scossa F."/>
            <person name="Alseekh S."/>
            <person name="Zhang Q."/>
            <person name="Wang P."/>
            <person name="Xu L."/>
            <person name="Schmidt M.H."/>
            <person name="Jia X."/>
            <person name="Li D."/>
            <person name="Zhu A."/>
            <person name="Guo F."/>
            <person name="Chen W."/>
            <person name="Ni D."/>
            <person name="Usadel B."/>
            <person name="Fernie A.R."/>
            <person name="Wen W."/>
        </authorList>
    </citation>
    <scope>NUCLEOTIDE SEQUENCE [LARGE SCALE GENOMIC DNA]</scope>
    <source>
        <strain evidence="8">cv. G240</strain>
    </source>
</reference>
<proteinExistence type="predicted"/>
<evidence type="ECO:0000259" key="6">
    <source>
        <dbReference type="PROSITE" id="PS50888"/>
    </source>
</evidence>
<evidence type="ECO:0000256" key="4">
    <source>
        <dbReference type="ARBA" id="ARBA00023242"/>
    </source>
</evidence>
<sequence>MLLSQYSYGNSNRLKSISNRNGAMLLQQPKSVSILISMKTVARDSGGGEWGNSKSKKTQKQKSIETAMKHALAKRKRRRRINGHLKRLRELILPNVASKVTTLSLSSFTTITLVRNEIKRTLKRQ</sequence>
<dbReference type="GO" id="GO:0046983">
    <property type="term" value="F:protein dimerization activity"/>
    <property type="evidence" value="ECO:0007669"/>
    <property type="project" value="InterPro"/>
</dbReference>
<dbReference type="Gene3D" id="4.10.280.10">
    <property type="entry name" value="Helix-loop-helix DNA-binding domain"/>
    <property type="match status" value="1"/>
</dbReference>
<gene>
    <name evidence="7" type="ORF">HYC85_008226</name>
</gene>
<dbReference type="Pfam" id="PF00010">
    <property type="entry name" value="HLH"/>
    <property type="match status" value="1"/>
</dbReference>
<dbReference type="AlphaFoldDB" id="A0A7J7HR71"/>
<dbReference type="Proteomes" id="UP000593564">
    <property type="component" value="Unassembled WGS sequence"/>
</dbReference>